<feature type="transmembrane region" description="Helical" evidence="1">
    <location>
        <begin position="265"/>
        <end position="281"/>
    </location>
</feature>
<dbReference type="InterPro" id="IPR011990">
    <property type="entry name" value="TPR-like_helical_dom_sf"/>
</dbReference>
<keyword evidence="1" id="KW-1133">Transmembrane helix</keyword>
<evidence type="ECO:0000313" key="3">
    <source>
        <dbReference type="EMBL" id="MFC0080384.1"/>
    </source>
</evidence>
<proteinExistence type="predicted"/>
<dbReference type="EMBL" id="JBHLYW010000032">
    <property type="protein sequence ID" value="MFC0080384.1"/>
    <property type="molecule type" value="Genomic_DNA"/>
</dbReference>
<evidence type="ECO:0000256" key="1">
    <source>
        <dbReference type="SAM" id="Phobius"/>
    </source>
</evidence>
<dbReference type="RefSeq" id="WP_379682739.1">
    <property type="nucleotide sequence ID" value="NZ_JBHLYW010000032.1"/>
</dbReference>
<dbReference type="SUPFAM" id="SSF48452">
    <property type="entry name" value="TPR-like"/>
    <property type="match status" value="1"/>
</dbReference>
<sequence>MDFRLQISSKNVYPKEGILIKGANPDLWLYEIQKMGLELDKITVFPLPDVKANEVFGCLVFNKKKTKVLDTGKNNFCQLVENKLFIPENTNVFPILTKEEWQKLFSENYHFLHPVIGLVELNDEVNWDDFIKVPKEVTVAITEPSKSVVIPKFISSFTIEVDQEEILKHIENPLSEEEIIEKLPFNMKKLMQGNNREMDKFLAYLEKHPEKAMQLAIPLDTLGTSRGGNGGTFSFNSGIGELFNFGWIRRFFDNLSSGGNNSTGFFRYGFVLLFMILARSCKGSEVKENLPSILVFVVILIIVIFLISLWAGSQSGSSGSVSGGSFLIDSNRFNTLRSRYEKLAQDYIARKEYEKASHIYLKLLKNNHQAAKVLEDGGLYREAGSVYLKYLQNKIKAAELYEKGHAYNEALALYKELNQDEKTGDLYLLLHNKSEADKYFNKVISNYKAHSQYVKASLIYKNKIGDRTQAQDLLLEGWRTNQDAGKCLNNYFANISDAEALEVAIRSVYKNDVKDENASLFLHLLKYEHSRFEEIEEVTRNIAYEIVASRIDKNPEIASELIHYAKNNSTLLKDVGRYKLKAKRS</sequence>
<name>A0ABV6C260_9FLAO</name>
<dbReference type="Pfam" id="PF19919">
    <property type="entry name" value="bpX3"/>
    <property type="match status" value="1"/>
</dbReference>
<dbReference type="Proteomes" id="UP001589734">
    <property type="component" value="Unassembled WGS sequence"/>
</dbReference>
<reference evidence="3 4" key="1">
    <citation type="submission" date="2024-09" db="EMBL/GenBank/DDBJ databases">
        <authorList>
            <person name="Sun Q."/>
            <person name="Mori K."/>
        </authorList>
    </citation>
    <scope>NUCLEOTIDE SEQUENCE [LARGE SCALE GENOMIC DNA]</scope>
    <source>
        <strain evidence="3 4">CGMCC 1.12926</strain>
    </source>
</reference>
<keyword evidence="4" id="KW-1185">Reference proteome</keyword>
<protein>
    <recommendedName>
        <fullName evidence="2">MoxR-vWA-beta-propeller ternary system domain-containing protein</fullName>
    </recommendedName>
</protein>
<accession>A0ABV6C260</accession>
<evidence type="ECO:0000259" key="2">
    <source>
        <dbReference type="Pfam" id="PF19919"/>
    </source>
</evidence>
<organism evidence="3 4">
    <name type="scientific">Flavobacterium procerum</name>
    <dbReference type="NCBI Taxonomy" id="1455569"/>
    <lineage>
        <taxon>Bacteria</taxon>
        <taxon>Pseudomonadati</taxon>
        <taxon>Bacteroidota</taxon>
        <taxon>Flavobacteriia</taxon>
        <taxon>Flavobacteriales</taxon>
        <taxon>Flavobacteriaceae</taxon>
        <taxon>Flavobacterium</taxon>
    </lineage>
</organism>
<keyword evidence="1" id="KW-0472">Membrane</keyword>
<gene>
    <name evidence="3" type="ORF">ACFFLS_25300</name>
</gene>
<evidence type="ECO:0000313" key="4">
    <source>
        <dbReference type="Proteomes" id="UP001589734"/>
    </source>
</evidence>
<comment type="caution">
    <text evidence="3">The sequence shown here is derived from an EMBL/GenBank/DDBJ whole genome shotgun (WGS) entry which is preliminary data.</text>
</comment>
<feature type="domain" description="MoxR-vWA-beta-propeller ternary system" evidence="2">
    <location>
        <begin position="3"/>
        <end position="168"/>
    </location>
</feature>
<dbReference type="InterPro" id="IPR045551">
    <property type="entry name" value="bpX3"/>
</dbReference>
<feature type="transmembrane region" description="Helical" evidence="1">
    <location>
        <begin position="293"/>
        <end position="312"/>
    </location>
</feature>
<keyword evidence="1" id="KW-0812">Transmembrane</keyword>